<proteinExistence type="predicted"/>
<feature type="region of interest" description="Disordered" evidence="1">
    <location>
        <begin position="79"/>
        <end position="110"/>
    </location>
</feature>
<keyword evidence="3" id="KW-1185">Reference proteome</keyword>
<comment type="caution">
    <text evidence="2">The sequence shown here is derived from an EMBL/GenBank/DDBJ whole genome shotgun (WGS) entry which is preliminary data.</text>
</comment>
<gene>
    <name evidence="2" type="ORF">GCM10010185_14700</name>
</gene>
<reference evidence="2" key="1">
    <citation type="journal article" date="2014" name="Int. J. Syst. Evol. Microbiol.">
        <title>Complete genome sequence of Corynebacterium casei LMG S-19264T (=DSM 44701T), isolated from a smear-ripened cheese.</title>
        <authorList>
            <consortium name="US DOE Joint Genome Institute (JGI-PGF)"/>
            <person name="Walter F."/>
            <person name="Albersmeier A."/>
            <person name="Kalinowski J."/>
            <person name="Ruckert C."/>
        </authorList>
    </citation>
    <scope>NUCLEOTIDE SEQUENCE</scope>
    <source>
        <strain evidence="2">JCM 3313</strain>
    </source>
</reference>
<dbReference type="Proteomes" id="UP000639606">
    <property type="component" value="Unassembled WGS sequence"/>
</dbReference>
<evidence type="ECO:0000313" key="2">
    <source>
        <dbReference type="EMBL" id="GGP44072.1"/>
    </source>
</evidence>
<evidence type="ECO:0000256" key="1">
    <source>
        <dbReference type="SAM" id="MobiDB-lite"/>
    </source>
</evidence>
<protein>
    <submittedName>
        <fullName evidence="2">Uncharacterized protein</fullName>
    </submittedName>
</protein>
<dbReference type="AlphaFoldDB" id="A0A918AHW0"/>
<organism evidence="2 3">
    <name type="scientific">Saccharothrix coeruleofusca</name>
    <dbReference type="NCBI Taxonomy" id="33919"/>
    <lineage>
        <taxon>Bacteria</taxon>
        <taxon>Bacillati</taxon>
        <taxon>Actinomycetota</taxon>
        <taxon>Actinomycetes</taxon>
        <taxon>Pseudonocardiales</taxon>
        <taxon>Pseudonocardiaceae</taxon>
        <taxon>Saccharothrix</taxon>
    </lineage>
</organism>
<name>A0A918AHW0_9PSEU</name>
<dbReference type="EMBL" id="BMRG01000002">
    <property type="protein sequence ID" value="GGP44072.1"/>
    <property type="molecule type" value="Genomic_DNA"/>
</dbReference>
<sequence length="110" mass="12266">MAILPTFGTLDEPPADLDAGPGLNFFSINKERLLIGVLGRLSAPETVQEEVFRKSRQDERFRPAAAVWRKLTPHWVEVLSDDQTPRTRGRRPPDHPAVLRATGEGSQRPG</sequence>
<reference evidence="2" key="2">
    <citation type="submission" date="2020-09" db="EMBL/GenBank/DDBJ databases">
        <authorList>
            <person name="Sun Q."/>
            <person name="Ohkuma M."/>
        </authorList>
    </citation>
    <scope>NUCLEOTIDE SEQUENCE</scope>
    <source>
        <strain evidence="2">JCM 3313</strain>
    </source>
</reference>
<accession>A0A918AHW0</accession>
<evidence type="ECO:0000313" key="3">
    <source>
        <dbReference type="Proteomes" id="UP000639606"/>
    </source>
</evidence>